<dbReference type="Proteomes" id="UP001497497">
    <property type="component" value="Unassembled WGS sequence"/>
</dbReference>
<keyword evidence="4 10" id="KW-0812">Transmembrane</keyword>
<dbReference type="GO" id="GO:0005789">
    <property type="term" value="C:endoplasmic reticulum membrane"/>
    <property type="evidence" value="ECO:0007669"/>
    <property type="project" value="UniProtKB-SubCell"/>
</dbReference>
<evidence type="ECO:0000313" key="13">
    <source>
        <dbReference type="Proteomes" id="UP001497497"/>
    </source>
</evidence>
<feature type="transmembrane region" description="Helical" evidence="10">
    <location>
        <begin position="42"/>
        <end position="61"/>
    </location>
</feature>
<feature type="compositionally biased region" description="Acidic residues" evidence="9">
    <location>
        <begin position="308"/>
        <end position="318"/>
    </location>
</feature>
<dbReference type="GO" id="GO:0061709">
    <property type="term" value="P:reticulophagy"/>
    <property type="evidence" value="ECO:0007669"/>
    <property type="project" value="InterPro"/>
</dbReference>
<evidence type="ECO:0000256" key="10">
    <source>
        <dbReference type="SAM" id="Phobius"/>
    </source>
</evidence>
<feature type="region of interest" description="Disordered" evidence="9">
    <location>
        <begin position="259"/>
        <end position="330"/>
    </location>
</feature>
<keyword evidence="13" id="KW-1185">Reference proteome</keyword>
<dbReference type="PANTHER" id="PTHR28659">
    <property type="entry name" value="RETICULON-LIKE PROTEIN"/>
    <property type="match status" value="1"/>
</dbReference>
<protein>
    <recommendedName>
        <fullName evidence="11">RETREG1-3/ARL6IP-like N-terminal reticulon-homology domain-containing protein</fullName>
    </recommendedName>
</protein>
<evidence type="ECO:0000256" key="1">
    <source>
        <dbReference type="ARBA" id="ARBA00004477"/>
    </source>
</evidence>
<dbReference type="CDD" id="cd22558">
    <property type="entry name" value="RETR_RHD"/>
    <property type="match status" value="1"/>
</dbReference>
<accession>A0AAV2HVB4</accession>
<keyword evidence="6 10" id="KW-1133">Transmembrane helix</keyword>
<feature type="domain" description="RETREG1-3/ARL6IP-like N-terminal reticulon-homology" evidence="11">
    <location>
        <begin position="25"/>
        <end position="201"/>
    </location>
</feature>
<dbReference type="InterPro" id="IPR057282">
    <property type="entry name" value="RETREG1-3-like_RHD"/>
</dbReference>
<dbReference type="PANTHER" id="PTHR28659:SF2">
    <property type="entry name" value="RETICULON-LIKE PROTEIN"/>
    <property type="match status" value="1"/>
</dbReference>
<dbReference type="InterPro" id="IPR043384">
    <property type="entry name" value="RETREG1/3"/>
</dbReference>
<comment type="caution">
    <text evidence="12">The sequence shown here is derived from an EMBL/GenBank/DDBJ whole genome shotgun (WGS) entry which is preliminary data.</text>
</comment>
<reference evidence="12 13" key="1">
    <citation type="submission" date="2024-04" db="EMBL/GenBank/DDBJ databases">
        <authorList>
            <consortium name="Genoscope - CEA"/>
            <person name="William W."/>
        </authorList>
    </citation>
    <scope>NUCLEOTIDE SEQUENCE [LARGE SCALE GENOMIC DNA]</scope>
</reference>
<keyword evidence="8 10" id="KW-0472">Membrane</keyword>
<proteinExistence type="inferred from homology"/>
<feature type="transmembrane region" description="Helical" evidence="10">
    <location>
        <begin position="144"/>
        <end position="165"/>
    </location>
</feature>
<dbReference type="Pfam" id="PF24456">
    <property type="entry name" value="RHD_RETREG1-3"/>
    <property type="match status" value="1"/>
</dbReference>
<feature type="compositionally biased region" description="Acidic residues" evidence="9">
    <location>
        <begin position="287"/>
        <end position="297"/>
    </location>
</feature>
<comment type="subcellular location">
    <subcellularLocation>
        <location evidence="1">Endoplasmic reticulum membrane</location>
        <topology evidence="1">Multi-pass membrane protein</topology>
    </subcellularLocation>
</comment>
<evidence type="ECO:0000256" key="8">
    <source>
        <dbReference type="ARBA" id="ARBA00023136"/>
    </source>
</evidence>
<organism evidence="12 13">
    <name type="scientific">Lymnaea stagnalis</name>
    <name type="common">Great pond snail</name>
    <name type="synonym">Helix stagnalis</name>
    <dbReference type="NCBI Taxonomy" id="6523"/>
    <lineage>
        <taxon>Eukaryota</taxon>
        <taxon>Metazoa</taxon>
        <taxon>Spiralia</taxon>
        <taxon>Lophotrochozoa</taxon>
        <taxon>Mollusca</taxon>
        <taxon>Gastropoda</taxon>
        <taxon>Heterobranchia</taxon>
        <taxon>Euthyneura</taxon>
        <taxon>Panpulmonata</taxon>
        <taxon>Hygrophila</taxon>
        <taxon>Lymnaeoidea</taxon>
        <taxon>Lymnaeidae</taxon>
        <taxon>Lymnaea</taxon>
    </lineage>
</organism>
<keyword evidence="7" id="KW-0072">Autophagy</keyword>
<evidence type="ECO:0000256" key="6">
    <source>
        <dbReference type="ARBA" id="ARBA00022989"/>
    </source>
</evidence>
<dbReference type="EMBL" id="CAXITT010000263">
    <property type="protein sequence ID" value="CAL1537465.1"/>
    <property type="molecule type" value="Genomic_DNA"/>
</dbReference>
<feature type="region of interest" description="Disordered" evidence="9">
    <location>
        <begin position="411"/>
        <end position="466"/>
    </location>
</feature>
<evidence type="ECO:0000256" key="7">
    <source>
        <dbReference type="ARBA" id="ARBA00023006"/>
    </source>
</evidence>
<evidence type="ECO:0000259" key="11">
    <source>
        <dbReference type="Pfam" id="PF24456"/>
    </source>
</evidence>
<dbReference type="AlphaFoldDB" id="A0AAV2HVB4"/>
<feature type="compositionally biased region" description="Polar residues" evidence="9">
    <location>
        <begin position="269"/>
        <end position="286"/>
    </location>
</feature>
<comment type="similarity">
    <text evidence="2">Belongs to the RETREG family.</text>
</comment>
<feature type="compositionally biased region" description="Low complexity" evidence="9">
    <location>
        <begin position="411"/>
        <end position="426"/>
    </location>
</feature>
<sequence>MTDSFDSGGGGDVKKMEKDLTSFLGPYESLIMKIQSLLVWEHPWRSAILFTIIHVLIWFISMTSSRFFFLMSVTVMCMVFIDTWKNKIWPEIRVPTNEPEDKDGWTPVHPRLLSVPEISTHLSRILDSLVKNFRLARDYRISHPLVFCLGNTAFFTITAVIGYYISGFMLLYIILITLMLWPSVLYHSILRKVYLKLEPGIILLLNQMKKGCRSITTLGGRINASRLFSRSTAGPQVEVTDEDDFVPQIDQDIAAALAKATTDSDDEGGNSSIPTPRLSKNPSFSTSEDETQGEDFEPSINQMPSFDDNLDNTDDELDLPSLNESGSHHSSRLSALQFAAAHFGGDSESEDEQMLGRDLDFSNAGISSNNNNATGGSLSQSGLTSLAGALVARTITTMMESAMQGVASLSQGQSASSSSLISRNGSKITYTRTEEGESIDFQNPEPPIYESDEEEEETDDSLDGRDQIAEIEKDFDFLRELEPDQGDSDDKGHF</sequence>
<keyword evidence="3" id="KW-0597">Phosphoprotein</keyword>
<evidence type="ECO:0000313" key="12">
    <source>
        <dbReference type="EMBL" id="CAL1537465.1"/>
    </source>
</evidence>
<evidence type="ECO:0000256" key="9">
    <source>
        <dbReference type="SAM" id="MobiDB-lite"/>
    </source>
</evidence>
<gene>
    <name evidence="12" type="ORF">GSLYS_00011378001</name>
</gene>
<evidence type="ECO:0000256" key="4">
    <source>
        <dbReference type="ARBA" id="ARBA00022692"/>
    </source>
</evidence>
<evidence type="ECO:0000256" key="3">
    <source>
        <dbReference type="ARBA" id="ARBA00022553"/>
    </source>
</evidence>
<feature type="compositionally biased region" description="Acidic residues" evidence="9">
    <location>
        <begin position="450"/>
        <end position="461"/>
    </location>
</feature>
<feature type="transmembrane region" description="Helical" evidence="10">
    <location>
        <begin position="171"/>
        <end position="189"/>
    </location>
</feature>
<evidence type="ECO:0000256" key="5">
    <source>
        <dbReference type="ARBA" id="ARBA00022824"/>
    </source>
</evidence>
<evidence type="ECO:0000256" key="2">
    <source>
        <dbReference type="ARBA" id="ARBA00006299"/>
    </source>
</evidence>
<name>A0AAV2HVB4_LYMST</name>
<keyword evidence="5" id="KW-0256">Endoplasmic reticulum</keyword>